<feature type="domain" description="RDD" evidence="8">
    <location>
        <begin position="116"/>
        <end position="260"/>
    </location>
</feature>
<evidence type="ECO:0000259" key="8">
    <source>
        <dbReference type="Pfam" id="PF06271"/>
    </source>
</evidence>
<keyword evidence="2" id="KW-1003">Cell membrane</keyword>
<dbReference type="Pfam" id="PF06271">
    <property type="entry name" value="RDD"/>
    <property type="match status" value="1"/>
</dbReference>
<dbReference type="Proteomes" id="UP000218067">
    <property type="component" value="Chromosome"/>
</dbReference>
<feature type="compositionally biased region" description="Pro residues" evidence="6">
    <location>
        <begin position="33"/>
        <end position="102"/>
    </location>
</feature>
<dbReference type="AlphaFoldDB" id="A0A1B4XZT9"/>
<evidence type="ECO:0000256" key="3">
    <source>
        <dbReference type="ARBA" id="ARBA00022692"/>
    </source>
</evidence>
<keyword evidence="4 7" id="KW-1133">Transmembrane helix</keyword>
<comment type="subcellular location">
    <subcellularLocation>
        <location evidence="1">Cell membrane</location>
        <topology evidence="1">Multi-pass membrane protein</topology>
    </subcellularLocation>
</comment>
<feature type="region of interest" description="Disordered" evidence="6">
    <location>
        <begin position="1"/>
        <end position="102"/>
    </location>
</feature>
<keyword evidence="3 7" id="KW-0812">Transmembrane</keyword>
<keyword evidence="5 7" id="KW-0472">Membrane</keyword>
<evidence type="ECO:0000256" key="4">
    <source>
        <dbReference type="ARBA" id="ARBA00022989"/>
    </source>
</evidence>
<evidence type="ECO:0000256" key="5">
    <source>
        <dbReference type="ARBA" id="ARBA00023136"/>
    </source>
</evidence>
<gene>
    <name evidence="9" type="primary">pra</name>
    <name evidence="9" type="ORF">SHTP_1018</name>
</gene>
<dbReference type="GeneID" id="93435673"/>
<evidence type="ECO:0000256" key="2">
    <source>
        <dbReference type="ARBA" id="ARBA00022475"/>
    </source>
</evidence>
<feature type="transmembrane region" description="Helical" evidence="7">
    <location>
        <begin position="230"/>
        <end position="248"/>
    </location>
</feature>
<evidence type="ECO:0000256" key="7">
    <source>
        <dbReference type="SAM" id="Phobius"/>
    </source>
</evidence>
<evidence type="ECO:0000313" key="10">
    <source>
        <dbReference type="Proteomes" id="UP000218067"/>
    </source>
</evidence>
<protein>
    <submittedName>
        <fullName evidence="9">Proline-rich antigen</fullName>
    </submittedName>
</protein>
<accession>A0A1B4XZT9</accession>
<reference evidence="9 10" key="1">
    <citation type="submission" date="2016-08" db="EMBL/GenBank/DDBJ databases">
        <title>Complete genome sequence of Mycobacterium shinshuense, a subspecies of M. ulcerans.</title>
        <authorList>
            <person name="Yoshida M."/>
            <person name="Ogura Y."/>
            <person name="Hayashi T."/>
            <person name="Hoshino Y."/>
        </authorList>
    </citation>
    <scope>NUCLEOTIDE SEQUENCE [LARGE SCALE GENOMIC DNA]</scope>
    <source>
        <strain evidence="10">ATCC 33728</strain>
    </source>
</reference>
<feature type="transmembrane region" description="Helical" evidence="7">
    <location>
        <begin position="129"/>
        <end position="149"/>
    </location>
</feature>
<dbReference type="InterPro" id="IPR010432">
    <property type="entry name" value="RDD"/>
</dbReference>
<proteinExistence type="predicted"/>
<evidence type="ECO:0000256" key="1">
    <source>
        <dbReference type="ARBA" id="ARBA00004651"/>
    </source>
</evidence>
<dbReference type="PANTHER" id="PTHR36115:SF6">
    <property type="entry name" value="PROLINE-RICH ANTIGEN HOMOLOG"/>
    <property type="match status" value="1"/>
</dbReference>
<dbReference type="PANTHER" id="PTHR36115">
    <property type="entry name" value="PROLINE-RICH ANTIGEN HOMOLOG-RELATED"/>
    <property type="match status" value="1"/>
</dbReference>
<evidence type="ECO:0000313" key="9">
    <source>
        <dbReference type="EMBL" id="BAV40333.1"/>
    </source>
</evidence>
<dbReference type="EMBL" id="AP017624">
    <property type="protein sequence ID" value="BAV40333.1"/>
    <property type="molecule type" value="Genomic_DNA"/>
</dbReference>
<dbReference type="RefSeq" id="WP_096369981.1">
    <property type="nucleotide sequence ID" value="NZ_AP017624.1"/>
</dbReference>
<evidence type="ECO:0000256" key="6">
    <source>
        <dbReference type="SAM" id="MobiDB-lite"/>
    </source>
</evidence>
<dbReference type="GO" id="GO:0005886">
    <property type="term" value="C:plasma membrane"/>
    <property type="evidence" value="ECO:0007669"/>
    <property type="project" value="UniProtKB-SubCell"/>
</dbReference>
<feature type="compositionally biased region" description="Low complexity" evidence="6">
    <location>
        <begin position="23"/>
        <end position="32"/>
    </location>
</feature>
<dbReference type="InterPro" id="IPR051791">
    <property type="entry name" value="Pra-immunoreactive"/>
</dbReference>
<name>A0A1B4XZT9_MYCUL</name>
<sequence>MTDQPPPGGSYPPPPPPPGSSGGLEPPAGGYQAPPPPSAPSGGGYPPPPPPPSPSTSGYPPPPPPPSAPGGSAYPPPPPPPPLEGGYPPPPPPSAGGYAPPPPGPAIRALPAESYTPWITRVLAALIDFAPYVVVTGIGWLIMMVTTTSSCVTDISQYDIGQYCVSQPSMIGQLAQWLLSLVGLAYLVWDYGYRQGTTGSSIGKSIMKFKVVSETTGEPLGFGMSVVRQLAHIVDAIICYIGFLFPLWDAKRQTLADKIMTTVCLPL</sequence>
<organism evidence="9 10">
    <name type="scientific">Mycobacterium ulcerans subsp. shinshuense</name>
    <dbReference type="NCBI Taxonomy" id="1124626"/>
    <lineage>
        <taxon>Bacteria</taxon>
        <taxon>Bacillati</taxon>
        <taxon>Actinomycetota</taxon>
        <taxon>Actinomycetes</taxon>
        <taxon>Mycobacteriales</taxon>
        <taxon>Mycobacteriaceae</taxon>
        <taxon>Mycobacterium</taxon>
        <taxon>Mycobacterium ulcerans group</taxon>
    </lineage>
</organism>
<feature type="compositionally biased region" description="Pro residues" evidence="6">
    <location>
        <begin position="1"/>
        <end position="19"/>
    </location>
</feature>